<gene>
    <name evidence="2" type="ORF">EV421DRAFT_1806699</name>
</gene>
<dbReference type="Proteomes" id="UP001175226">
    <property type="component" value="Unassembled WGS sequence"/>
</dbReference>
<name>A0AA39JK97_9AGAR</name>
<keyword evidence="1" id="KW-0472">Membrane</keyword>
<comment type="caution">
    <text evidence="2">The sequence shown here is derived from an EMBL/GenBank/DDBJ whole genome shotgun (WGS) entry which is preliminary data.</text>
</comment>
<keyword evidence="1" id="KW-0812">Transmembrane</keyword>
<reference evidence="2" key="1">
    <citation type="submission" date="2023-06" db="EMBL/GenBank/DDBJ databases">
        <authorList>
            <consortium name="Lawrence Berkeley National Laboratory"/>
            <person name="Ahrendt S."/>
            <person name="Sahu N."/>
            <person name="Indic B."/>
            <person name="Wong-Bajracharya J."/>
            <person name="Merenyi Z."/>
            <person name="Ke H.-M."/>
            <person name="Monk M."/>
            <person name="Kocsube S."/>
            <person name="Drula E."/>
            <person name="Lipzen A."/>
            <person name="Balint B."/>
            <person name="Henrissat B."/>
            <person name="Andreopoulos B."/>
            <person name="Martin F.M."/>
            <person name="Harder C.B."/>
            <person name="Rigling D."/>
            <person name="Ford K.L."/>
            <person name="Foster G.D."/>
            <person name="Pangilinan J."/>
            <person name="Papanicolaou A."/>
            <person name="Barry K."/>
            <person name="LaButti K."/>
            <person name="Viragh M."/>
            <person name="Koriabine M."/>
            <person name="Yan M."/>
            <person name="Riley R."/>
            <person name="Champramary S."/>
            <person name="Plett K.L."/>
            <person name="Tsai I.J."/>
            <person name="Slot J."/>
            <person name="Sipos G."/>
            <person name="Plett J."/>
            <person name="Nagy L.G."/>
            <person name="Grigoriev I.V."/>
        </authorList>
    </citation>
    <scope>NUCLEOTIDE SEQUENCE</scope>
    <source>
        <strain evidence="2">FPL87.14</strain>
    </source>
</reference>
<dbReference type="EMBL" id="JAUEPT010000024">
    <property type="protein sequence ID" value="KAK0442884.1"/>
    <property type="molecule type" value="Genomic_DNA"/>
</dbReference>
<proteinExistence type="predicted"/>
<sequence length="82" mass="9730">MSLGAWIRIMTIMPICFPFICALPSYRHLMHHGRATSILHWFLISRTHYPIFLTKSMTVFSTCFPNSTKIHLQWMSHRRPNL</sequence>
<evidence type="ECO:0000313" key="2">
    <source>
        <dbReference type="EMBL" id="KAK0442884.1"/>
    </source>
</evidence>
<keyword evidence="1" id="KW-1133">Transmembrane helix</keyword>
<organism evidence="2 3">
    <name type="scientific">Armillaria borealis</name>
    <dbReference type="NCBI Taxonomy" id="47425"/>
    <lineage>
        <taxon>Eukaryota</taxon>
        <taxon>Fungi</taxon>
        <taxon>Dikarya</taxon>
        <taxon>Basidiomycota</taxon>
        <taxon>Agaricomycotina</taxon>
        <taxon>Agaricomycetes</taxon>
        <taxon>Agaricomycetidae</taxon>
        <taxon>Agaricales</taxon>
        <taxon>Marasmiineae</taxon>
        <taxon>Physalacriaceae</taxon>
        <taxon>Armillaria</taxon>
    </lineage>
</organism>
<keyword evidence="3" id="KW-1185">Reference proteome</keyword>
<protein>
    <submittedName>
        <fullName evidence="2">Uncharacterized protein</fullName>
    </submittedName>
</protein>
<dbReference type="AlphaFoldDB" id="A0AA39JK97"/>
<accession>A0AA39JK97</accession>
<evidence type="ECO:0000256" key="1">
    <source>
        <dbReference type="SAM" id="Phobius"/>
    </source>
</evidence>
<feature type="transmembrane region" description="Helical" evidence="1">
    <location>
        <begin position="6"/>
        <end position="26"/>
    </location>
</feature>
<evidence type="ECO:0000313" key="3">
    <source>
        <dbReference type="Proteomes" id="UP001175226"/>
    </source>
</evidence>